<dbReference type="Proteomes" id="UP000298663">
    <property type="component" value="Unassembled WGS sequence"/>
</dbReference>
<dbReference type="InterPro" id="IPR028086">
    <property type="entry name" value="FNIP_C_dom"/>
</dbReference>
<reference evidence="4 5" key="1">
    <citation type="journal article" date="2015" name="Genome Biol.">
        <title>Comparative genomics of Steinernema reveals deeply conserved gene regulatory networks.</title>
        <authorList>
            <person name="Dillman A.R."/>
            <person name="Macchietto M."/>
            <person name="Porter C.F."/>
            <person name="Rogers A."/>
            <person name="Williams B."/>
            <person name="Antoshechkin I."/>
            <person name="Lee M.M."/>
            <person name="Goodwin Z."/>
            <person name="Lu X."/>
            <person name="Lewis E.E."/>
            <person name="Goodrich-Blair H."/>
            <person name="Stock S.P."/>
            <person name="Adams B.J."/>
            <person name="Sternberg P.W."/>
            <person name="Mortazavi A."/>
        </authorList>
    </citation>
    <scope>NUCLEOTIDE SEQUENCE [LARGE SCALE GENOMIC DNA]</scope>
    <source>
        <strain evidence="4 5">ALL</strain>
    </source>
</reference>
<comment type="caution">
    <text evidence="4">The sequence shown here is derived from an EMBL/GenBank/DDBJ whole genome shotgun (WGS) entry which is preliminary data.</text>
</comment>
<evidence type="ECO:0008006" key="6">
    <source>
        <dbReference type="Google" id="ProtNLM"/>
    </source>
</evidence>
<sequence length="769" mass="84637">MALLRSLFSTNQQKSKTKGQECAAVRAASLSDYCVVRRSQISKDDIRFLVFTENSYRLLFDTKSVIPVGSNVFGGGRLSKCGQYYFLRHSSDSAGIAQLVFGSMPTPAKSETLKIHRLKNCIMLTRVFAIQKRPSALRLQKSFTGLDINIEEQNSYTVRSTDTICSSSLSPRLSQQSLSCPDPPELFIRLGCRSHEHEKTSVSEMNSEGTFSPNKLSRHRRLNISRRSSICEEGMSHSSSRSRLSSCCSSATDSDNTKQTGIAVLIPDHLREFTFAHMPIVESEIARLEKKVAEAMLSKALFLPLIYEGWYTFCKSFCALHNAPRLIAPVWITLNNADERDKILNKFCATLAEIVISLDTKVSKYFVSTTLSSVLTNHMSWVASVTSPMTCSNSNDLIVRKNLPDKDLKTPYNCLLAQYLEISGSVGSDHREAKTVVIGDDVVLIAKMTFVLSYFIRCSSVACDNGLVEQNSQNSIKNTSPIPVNEPLNVDIGCGAYAENTLHSFLENSEEISQSADYSNEKSSDNSSFVEDRLAYIIPPSTNERSFEEMNLGTSLLAGVCPSFSEHFVLSGIEKTSANVDELYSNIISYVQQIDSGMPVAYGHENENSTRSNSPESNTSFSGGHLQDATGSKEKPETRRSSVFVISDISECAVKVITNEAESIGCCVAASPSEVIVSMLEQFVSLYKLGCAATFLISFLEDSLGAVLSKSISLVELLYDDKRKEPPYDCEETLDMCTAASVIGCDCSDLRMIVNVAAVFHPNIVSALK</sequence>
<evidence type="ECO:0000259" key="3">
    <source>
        <dbReference type="Pfam" id="PF14638"/>
    </source>
</evidence>
<organism evidence="4 5">
    <name type="scientific">Steinernema carpocapsae</name>
    <name type="common">Entomopathogenic nematode</name>
    <dbReference type="NCBI Taxonomy" id="34508"/>
    <lineage>
        <taxon>Eukaryota</taxon>
        <taxon>Metazoa</taxon>
        <taxon>Ecdysozoa</taxon>
        <taxon>Nematoda</taxon>
        <taxon>Chromadorea</taxon>
        <taxon>Rhabditida</taxon>
        <taxon>Tylenchina</taxon>
        <taxon>Panagrolaimomorpha</taxon>
        <taxon>Strongyloidoidea</taxon>
        <taxon>Steinernematidae</taxon>
        <taxon>Steinernema</taxon>
    </lineage>
</organism>
<evidence type="ECO:0000256" key="1">
    <source>
        <dbReference type="SAM" id="MobiDB-lite"/>
    </source>
</evidence>
<dbReference type="GO" id="GO:0042030">
    <property type="term" value="F:ATPase inhibitor activity"/>
    <property type="evidence" value="ECO:0007669"/>
    <property type="project" value="TreeGrafter"/>
</dbReference>
<feature type="region of interest" description="Disordered" evidence="1">
    <location>
        <begin position="601"/>
        <end position="637"/>
    </location>
</feature>
<dbReference type="Pfam" id="PF14637">
    <property type="entry name" value="FNIP_M"/>
    <property type="match status" value="1"/>
</dbReference>
<evidence type="ECO:0000259" key="2">
    <source>
        <dbReference type="Pfam" id="PF14637"/>
    </source>
</evidence>
<evidence type="ECO:0000313" key="5">
    <source>
        <dbReference type="Proteomes" id="UP000298663"/>
    </source>
</evidence>
<dbReference type="PANTHER" id="PTHR21634">
    <property type="entry name" value="RE13835P"/>
    <property type="match status" value="1"/>
</dbReference>
<proteinExistence type="predicted"/>
<dbReference type="GO" id="GO:0051087">
    <property type="term" value="F:protein-folding chaperone binding"/>
    <property type="evidence" value="ECO:0007669"/>
    <property type="project" value="TreeGrafter"/>
</dbReference>
<gene>
    <name evidence="4" type="ORF">L596_005216</name>
</gene>
<dbReference type="OrthoDB" id="10051712at2759"/>
<dbReference type="GO" id="GO:0005737">
    <property type="term" value="C:cytoplasm"/>
    <property type="evidence" value="ECO:0007669"/>
    <property type="project" value="TreeGrafter"/>
</dbReference>
<evidence type="ECO:0000313" key="4">
    <source>
        <dbReference type="EMBL" id="TMS38502.1"/>
    </source>
</evidence>
<feature type="compositionally biased region" description="Polar residues" evidence="1">
    <location>
        <begin position="609"/>
        <end position="622"/>
    </location>
</feature>
<accession>A0A4U8UYJ1</accession>
<dbReference type="InterPro" id="IPR028085">
    <property type="entry name" value="FNIP_mid_dom"/>
</dbReference>
<reference evidence="4 5" key="2">
    <citation type="journal article" date="2019" name="G3 (Bethesda)">
        <title>Hybrid Assembly of the Genome of the Entomopathogenic Nematode Steinernema carpocapsae Identifies the X-Chromosome.</title>
        <authorList>
            <person name="Serra L."/>
            <person name="Macchietto M."/>
            <person name="Macias-Munoz A."/>
            <person name="McGill C.J."/>
            <person name="Rodriguez I.M."/>
            <person name="Rodriguez B."/>
            <person name="Murad R."/>
            <person name="Mortazavi A."/>
        </authorList>
    </citation>
    <scope>NUCLEOTIDE SEQUENCE [LARGE SCALE GENOMIC DNA]</scope>
    <source>
        <strain evidence="4 5">ALL</strain>
    </source>
</reference>
<keyword evidence="5" id="KW-1185">Reference proteome</keyword>
<feature type="domain" description="Folliculin-interacting protein C-terminal" evidence="3">
    <location>
        <begin position="541"/>
        <end position="764"/>
    </location>
</feature>
<name>A0A4U8UYJ1_STECR</name>
<dbReference type="STRING" id="34508.A0A4U8UYJ1"/>
<dbReference type="Pfam" id="PF14638">
    <property type="entry name" value="FNIP_C"/>
    <property type="match status" value="1"/>
</dbReference>
<dbReference type="AlphaFoldDB" id="A0A4U8UYJ1"/>
<protein>
    <recommendedName>
        <fullName evidence="6">UDENN FNIP1/2-type domain-containing protein</fullName>
    </recommendedName>
</protein>
<dbReference type="EMBL" id="AZBU02000001">
    <property type="protein sequence ID" value="TMS38502.1"/>
    <property type="molecule type" value="Genomic_DNA"/>
</dbReference>
<dbReference type="PANTHER" id="PTHR21634:SF9">
    <property type="entry name" value="RE13835P"/>
    <property type="match status" value="1"/>
</dbReference>
<feature type="domain" description="Folliculin-interacting protein middle" evidence="2">
    <location>
        <begin position="250"/>
        <end position="461"/>
    </location>
</feature>